<evidence type="ECO:0000313" key="1">
    <source>
        <dbReference type="EMBL" id="MFJ2822282.1"/>
    </source>
</evidence>
<reference evidence="1 2" key="1">
    <citation type="submission" date="2024-10" db="EMBL/GenBank/DDBJ databases">
        <title>The Natural Products Discovery Center: Release of the First 8490 Sequenced Strains for Exploring Actinobacteria Biosynthetic Diversity.</title>
        <authorList>
            <person name="Kalkreuter E."/>
            <person name="Kautsar S.A."/>
            <person name="Yang D."/>
            <person name="Bader C.D."/>
            <person name="Teijaro C.N."/>
            <person name="Fluegel L."/>
            <person name="Davis C.M."/>
            <person name="Simpson J.R."/>
            <person name="Lauterbach L."/>
            <person name="Steele A.D."/>
            <person name="Gui C."/>
            <person name="Meng S."/>
            <person name="Li G."/>
            <person name="Viehrig K."/>
            <person name="Ye F."/>
            <person name="Su P."/>
            <person name="Kiefer A.F."/>
            <person name="Nichols A."/>
            <person name="Cepeda A.J."/>
            <person name="Yan W."/>
            <person name="Fan B."/>
            <person name="Jiang Y."/>
            <person name="Adhikari A."/>
            <person name="Zheng C.-J."/>
            <person name="Schuster L."/>
            <person name="Cowan T.M."/>
            <person name="Smanski M.J."/>
            <person name="Chevrette M.G."/>
            <person name="De Carvalho L.P.S."/>
            <person name="Shen B."/>
        </authorList>
    </citation>
    <scope>NUCLEOTIDE SEQUENCE [LARGE SCALE GENOMIC DNA]</scope>
    <source>
        <strain evidence="1 2">NPDC087220</strain>
    </source>
</reference>
<keyword evidence="2" id="KW-1185">Reference proteome</keyword>
<proteinExistence type="predicted"/>
<accession>A0ABW8EI29</accession>
<gene>
    <name evidence="1" type="ORF">ACIO7M_14330</name>
</gene>
<protein>
    <submittedName>
        <fullName evidence="1">Uncharacterized protein</fullName>
    </submittedName>
</protein>
<dbReference type="Proteomes" id="UP001617351">
    <property type="component" value="Unassembled WGS sequence"/>
</dbReference>
<name>A0ABW8EI29_STRT5</name>
<sequence>MYERCIALAWCAGCRVYSSALVHVPRTRPPADPLAALPPEERERLLRSERRTVEFLARGAHRDRG</sequence>
<comment type="caution">
    <text evidence="1">The sequence shown here is derived from an EMBL/GenBank/DDBJ whole genome shotgun (WGS) entry which is preliminary data.</text>
</comment>
<evidence type="ECO:0000313" key="2">
    <source>
        <dbReference type="Proteomes" id="UP001617351"/>
    </source>
</evidence>
<dbReference type="RefSeq" id="WP_402380682.1">
    <property type="nucleotide sequence ID" value="NZ_JBIUYY010000005.1"/>
</dbReference>
<organism evidence="1 2">
    <name type="scientific">Streptomyces toxytricini</name>
    <name type="common">Actinomyces toxytricini</name>
    <dbReference type="NCBI Taxonomy" id="67369"/>
    <lineage>
        <taxon>Bacteria</taxon>
        <taxon>Bacillati</taxon>
        <taxon>Actinomycetota</taxon>
        <taxon>Actinomycetes</taxon>
        <taxon>Kitasatosporales</taxon>
        <taxon>Streptomycetaceae</taxon>
        <taxon>Streptomyces</taxon>
    </lineage>
</organism>
<dbReference type="EMBL" id="JBIUYY010000005">
    <property type="protein sequence ID" value="MFJ2822282.1"/>
    <property type="molecule type" value="Genomic_DNA"/>
</dbReference>